<gene>
    <name evidence="2" type="ORF">LM286_20865</name>
    <name evidence="1" type="ORF">N2J37_21700</name>
</gene>
<dbReference type="AlphaFoldDB" id="A0A9Q9JLF7"/>
<evidence type="ECO:0000313" key="2">
    <source>
        <dbReference type="EMBL" id="WWC14419.1"/>
    </source>
</evidence>
<keyword evidence="4" id="KW-1185">Reference proteome</keyword>
<dbReference type="Proteomes" id="UP001064206">
    <property type="component" value="Chromosome"/>
</dbReference>
<dbReference type="RefSeq" id="WP_223306663.1">
    <property type="nucleotide sequence ID" value="NZ_ABDFAB020000003.1"/>
</dbReference>
<protein>
    <submittedName>
        <fullName evidence="1">Uncharacterized protein</fullName>
    </submittedName>
</protein>
<organism evidence="1 3">
    <name type="scientific">Raoultella ornithinolytica</name>
    <name type="common">Klebsiella ornithinolytica</name>
    <dbReference type="NCBI Taxonomy" id="54291"/>
    <lineage>
        <taxon>Bacteria</taxon>
        <taxon>Pseudomonadati</taxon>
        <taxon>Pseudomonadota</taxon>
        <taxon>Gammaproteobacteria</taxon>
        <taxon>Enterobacterales</taxon>
        <taxon>Enterobacteriaceae</taxon>
        <taxon>Klebsiella/Raoultella group</taxon>
        <taxon>Raoultella</taxon>
    </lineage>
</organism>
<name>A0A9Q9JLF7_RAOOR</name>
<evidence type="ECO:0000313" key="4">
    <source>
        <dbReference type="Proteomes" id="UP001350972"/>
    </source>
</evidence>
<reference evidence="1" key="1">
    <citation type="submission" date="2022-09" db="EMBL/GenBank/DDBJ databases">
        <title>Multidrug resistance Raoultella ornithinolytica Strain MQB_Silv_108.</title>
        <authorList>
            <person name="Quintela-Baluja M."/>
        </authorList>
    </citation>
    <scope>NUCLEOTIDE SEQUENCE</scope>
    <source>
        <strain evidence="1">MQB_Silv_108</strain>
    </source>
</reference>
<evidence type="ECO:0000313" key="3">
    <source>
        <dbReference type="Proteomes" id="UP001064206"/>
    </source>
</evidence>
<sequence>MSSWSPNSAKAQPEGYFMLRESLGKVTDQLQKSITVTLFPLSAS</sequence>
<dbReference type="EMBL" id="CP104450">
    <property type="protein sequence ID" value="UXE41008.1"/>
    <property type="molecule type" value="Genomic_DNA"/>
</dbReference>
<reference evidence="2 4" key="2">
    <citation type="submission" date="2024-02" db="EMBL/GenBank/DDBJ databases">
        <title>Tn5403 promotes plasmid rearrangements and degradation of the Klebsiella pneumoniae carbapenemase (KPC) transposon Tn4401.</title>
        <authorList>
            <person name="Sheppard A.E."/>
            <person name="Barry K.E."/>
            <person name="Parikh H.I."/>
            <person name="Vegesana K."/>
            <person name="Sebra R."/>
            <person name="George S."/>
            <person name="Sanderson N.D."/>
            <person name="Stoesser N."/>
            <person name="Eyre D.W."/>
            <person name="Crook D.W."/>
            <person name="Walker A.S."/>
            <person name="Mathers A.J."/>
        </authorList>
    </citation>
    <scope>NUCLEOTIDE SEQUENCE [LARGE SCALE GENOMIC DNA]</scope>
    <source>
        <strain evidence="2 4">CAV1921</strain>
    </source>
</reference>
<dbReference type="EMBL" id="CP145163">
    <property type="protein sequence ID" value="WWC14419.1"/>
    <property type="molecule type" value="Genomic_DNA"/>
</dbReference>
<accession>A0A9Q9JLF7</accession>
<dbReference type="GeneID" id="93755576"/>
<dbReference type="Proteomes" id="UP001350972">
    <property type="component" value="Chromosome"/>
</dbReference>
<proteinExistence type="predicted"/>
<evidence type="ECO:0000313" key="1">
    <source>
        <dbReference type="EMBL" id="UXE41008.1"/>
    </source>
</evidence>